<dbReference type="KEGG" id="php:PhaeoP97_01154"/>
<sequence length="261" mass="28158">MTASLAMYDRPETAPALDALWQAIRHELTAASIGAPETLTRGGDLWSIWSDSKLLLAQTCGLPYRTRLYEQVNLVTTLDHGVADCPPGHYNSVFIAHRNRARADLRSFAGGSFAYNESLSQSGWAAPMMHMREISILPGSLFQSGSHRASARAVVDGTADFTAVDAVSWALIRDHDSFADDLTEITRTKPTPGLPLITATTRDPAPLRAAVKQAVAELDPVHRQTLHLQGAIDIAPGAYLAVPTPLGPVLTEQSIRQQVAS</sequence>
<dbReference type="SUPFAM" id="SSF53850">
    <property type="entry name" value="Periplasmic binding protein-like II"/>
    <property type="match status" value="1"/>
</dbReference>
<organism evidence="1 2">
    <name type="scientific">Phaeobacter porticola</name>
    <dbReference type="NCBI Taxonomy" id="1844006"/>
    <lineage>
        <taxon>Bacteria</taxon>
        <taxon>Pseudomonadati</taxon>
        <taxon>Pseudomonadota</taxon>
        <taxon>Alphaproteobacteria</taxon>
        <taxon>Rhodobacterales</taxon>
        <taxon>Roseobacteraceae</taxon>
        <taxon>Phaeobacter</taxon>
    </lineage>
</organism>
<keyword evidence="2" id="KW-1185">Reference proteome</keyword>
<dbReference type="PANTHER" id="PTHR35841:SF1">
    <property type="entry name" value="PHOSPHONATES-BINDING PERIPLASMIC PROTEIN"/>
    <property type="match status" value="1"/>
</dbReference>
<dbReference type="EMBL" id="CP016364">
    <property type="protein sequence ID" value="APG46580.1"/>
    <property type="molecule type" value="Genomic_DNA"/>
</dbReference>
<name>A0A1L3I377_9RHOB</name>
<proteinExistence type="predicted"/>
<dbReference type="PANTHER" id="PTHR35841">
    <property type="entry name" value="PHOSPHONATES-BINDING PERIPLASMIC PROTEIN"/>
    <property type="match status" value="1"/>
</dbReference>
<accession>A0A1L3I377</accession>
<reference evidence="2" key="1">
    <citation type="submission" date="2016-07" db="EMBL/GenBank/DDBJ databases">
        <title>Phaeobacter portensis sp. nov., a tropodithietic acid producing bacterium isolated from a German harbor.</title>
        <authorList>
            <person name="Freese H.M."/>
            <person name="Bunk B."/>
            <person name="Breider S."/>
            <person name="Brinkhoff T."/>
        </authorList>
    </citation>
    <scope>NUCLEOTIDE SEQUENCE [LARGE SCALE GENOMIC DNA]</scope>
    <source>
        <strain evidence="2">P97</strain>
    </source>
</reference>
<dbReference type="Gene3D" id="3.40.190.10">
    <property type="entry name" value="Periplasmic binding protein-like II"/>
    <property type="match status" value="1"/>
</dbReference>
<protein>
    <submittedName>
        <fullName evidence="1">ABC-type phosphate/phosphonate transport system, periplasmic component</fullName>
    </submittedName>
</protein>
<dbReference type="AlphaFoldDB" id="A0A1L3I377"/>
<evidence type="ECO:0000313" key="1">
    <source>
        <dbReference type="EMBL" id="APG46580.1"/>
    </source>
</evidence>
<dbReference type="Proteomes" id="UP000183859">
    <property type="component" value="Chromosome"/>
</dbReference>
<dbReference type="STRING" id="1844006.PhaeoP97_01154"/>
<evidence type="ECO:0000313" key="2">
    <source>
        <dbReference type="Proteomes" id="UP000183859"/>
    </source>
</evidence>
<dbReference type="OrthoDB" id="7353682at2"/>
<gene>
    <name evidence="1" type="ORF">PhaeoP97_01154</name>
</gene>
<dbReference type="Pfam" id="PF12974">
    <property type="entry name" value="Phosphonate-bd"/>
    <property type="match status" value="1"/>
</dbReference>
<dbReference type="RefSeq" id="WP_072504258.1">
    <property type="nucleotide sequence ID" value="NZ_CP016364.1"/>
</dbReference>